<dbReference type="Proteomes" id="UP001177744">
    <property type="component" value="Unassembled WGS sequence"/>
</dbReference>
<feature type="compositionally biased region" description="Basic residues" evidence="3">
    <location>
        <begin position="229"/>
        <end position="242"/>
    </location>
</feature>
<evidence type="ECO:0000256" key="3">
    <source>
        <dbReference type="SAM" id="MobiDB-lite"/>
    </source>
</evidence>
<gene>
    <name evidence="4" type="ORF">QTO34_017407</name>
</gene>
<feature type="compositionally biased region" description="Polar residues" evidence="3">
    <location>
        <begin position="215"/>
        <end position="227"/>
    </location>
</feature>
<dbReference type="PANTHER" id="PTHR43313:SF48">
    <property type="match status" value="1"/>
</dbReference>
<dbReference type="EMBL" id="JAULJE010000007">
    <property type="protein sequence ID" value="KAK1341007.1"/>
    <property type="molecule type" value="Genomic_DNA"/>
</dbReference>
<sequence>MGRQRNSPHRKEKQASSEKEVNEIEVNNMSEKELREMVIRWLKRMEDKFDNMSKNQKEMKKNQEEMKNDITAVKNSIESIKSRLEEAEDSISELEDTVDAQPLSHANQGQGLWGLVNNAGISVPTAPNELCEDTQREPVGGDRGDPESAAPGEEGTGPCGCLGQWSVSGGGYRISKHGVEAFLDSLRLYLGQSCIQMGPVAPNVDCDSRGPTLKVEQQQRNPMQTSPHLHPRLSKKSHPSSF</sequence>
<feature type="coiled-coil region" evidence="2">
    <location>
        <begin position="42"/>
        <end position="97"/>
    </location>
</feature>
<comment type="caution">
    <text evidence="4">The sequence shown here is derived from an EMBL/GenBank/DDBJ whole genome shotgun (WGS) entry which is preliminary data.</text>
</comment>
<feature type="region of interest" description="Disordered" evidence="3">
    <location>
        <begin position="1"/>
        <end position="26"/>
    </location>
</feature>
<feature type="region of interest" description="Disordered" evidence="3">
    <location>
        <begin position="125"/>
        <end position="157"/>
    </location>
</feature>
<evidence type="ECO:0000313" key="4">
    <source>
        <dbReference type="EMBL" id="KAK1341007.1"/>
    </source>
</evidence>
<dbReference type="GO" id="GO:0008202">
    <property type="term" value="P:steroid metabolic process"/>
    <property type="evidence" value="ECO:0007669"/>
    <property type="project" value="TreeGrafter"/>
</dbReference>
<dbReference type="AlphaFoldDB" id="A0AA40I1Y0"/>
<name>A0AA40I1Y0_CNENI</name>
<dbReference type="GO" id="GO:0016491">
    <property type="term" value="F:oxidoreductase activity"/>
    <property type="evidence" value="ECO:0007669"/>
    <property type="project" value="TreeGrafter"/>
</dbReference>
<keyword evidence="2" id="KW-0175">Coiled coil</keyword>
<accession>A0AA40I1Y0</accession>
<evidence type="ECO:0000256" key="1">
    <source>
        <dbReference type="ARBA" id="ARBA00006484"/>
    </source>
</evidence>
<feature type="compositionally biased region" description="Basic and acidic residues" evidence="3">
    <location>
        <begin position="133"/>
        <end position="146"/>
    </location>
</feature>
<reference evidence="4" key="1">
    <citation type="submission" date="2023-06" db="EMBL/GenBank/DDBJ databases">
        <title>Reference genome for the Northern bat (Eptesicus nilssonii), a most northern bat species.</title>
        <authorList>
            <person name="Laine V.N."/>
            <person name="Pulliainen A.T."/>
            <person name="Lilley T.M."/>
        </authorList>
    </citation>
    <scope>NUCLEOTIDE SEQUENCE</scope>
    <source>
        <strain evidence="4">BLF_Eptnil</strain>
        <tissue evidence="4">Kidney</tissue>
    </source>
</reference>
<feature type="compositionally biased region" description="Basic and acidic residues" evidence="3">
    <location>
        <begin position="13"/>
        <end position="22"/>
    </location>
</feature>
<dbReference type="PANTHER" id="PTHR43313">
    <property type="entry name" value="SHORT-CHAIN DEHYDROGENASE/REDUCTASE FAMILY 9C"/>
    <property type="match status" value="1"/>
</dbReference>
<proteinExistence type="inferred from homology"/>
<protein>
    <submittedName>
        <fullName evidence="4">Uncharacterized protein</fullName>
    </submittedName>
</protein>
<comment type="similarity">
    <text evidence="1">Belongs to the short-chain dehydrogenases/reductases (SDR) family.</text>
</comment>
<feature type="compositionally biased region" description="Basic residues" evidence="3">
    <location>
        <begin position="1"/>
        <end position="12"/>
    </location>
</feature>
<organism evidence="4 5">
    <name type="scientific">Cnephaeus nilssonii</name>
    <name type="common">Northern bat</name>
    <name type="synonym">Eptesicus nilssonii</name>
    <dbReference type="NCBI Taxonomy" id="3371016"/>
    <lineage>
        <taxon>Eukaryota</taxon>
        <taxon>Metazoa</taxon>
        <taxon>Chordata</taxon>
        <taxon>Craniata</taxon>
        <taxon>Vertebrata</taxon>
        <taxon>Euteleostomi</taxon>
        <taxon>Mammalia</taxon>
        <taxon>Eutheria</taxon>
        <taxon>Laurasiatheria</taxon>
        <taxon>Chiroptera</taxon>
        <taxon>Yangochiroptera</taxon>
        <taxon>Vespertilionidae</taxon>
        <taxon>Cnephaeus</taxon>
    </lineage>
</organism>
<keyword evidence="5" id="KW-1185">Reference proteome</keyword>
<feature type="region of interest" description="Disordered" evidence="3">
    <location>
        <begin position="205"/>
        <end position="242"/>
    </location>
</feature>
<evidence type="ECO:0000313" key="5">
    <source>
        <dbReference type="Proteomes" id="UP001177744"/>
    </source>
</evidence>
<evidence type="ECO:0000256" key="2">
    <source>
        <dbReference type="SAM" id="Coils"/>
    </source>
</evidence>